<accession>A0ACB8BXC7</accession>
<organism evidence="1 2">
    <name type="scientific">Leucogyrophana mollusca</name>
    <dbReference type="NCBI Taxonomy" id="85980"/>
    <lineage>
        <taxon>Eukaryota</taxon>
        <taxon>Fungi</taxon>
        <taxon>Dikarya</taxon>
        <taxon>Basidiomycota</taxon>
        <taxon>Agaricomycotina</taxon>
        <taxon>Agaricomycetes</taxon>
        <taxon>Agaricomycetidae</taxon>
        <taxon>Boletales</taxon>
        <taxon>Boletales incertae sedis</taxon>
        <taxon>Leucogyrophana</taxon>
    </lineage>
</organism>
<evidence type="ECO:0000313" key="1">
    <source>
        <dbReference type="EMBL" id="KAH7930606.1"/>
    </source>
</evidence>
<dbReference type="Proteomes" id="UP000790709">
    <property type="component" value="Unassembled WGS sequence"/>
</dbReference>
<keyword evidence="2" id="KW-1185">Reference proteome</keyword>
<proteinExistence type="predicted"/>
<sequence>MSNYPALPALEGDIMLDIYTHRSMLNGINRESAYGDTERLAELGASVFDMIVTYNIFSERPMLNARDLTTKKECLTAHETISQWLSYYGLEKKVRCTPEVRDTLGSPEETRFLFHSYIGALYTEKGFPIVYTWISRLISPDSEPPPLPGSSAISIPASSAPTSYGSAAPPQPYQPPPAVPPPPTTSSAPSTGVLAVFNQTMTQRGLTVEWPAESTGPPHQPRWVVRCIVNGEEKGDGIGRSQKVAKEEAAKKAFVAMGFGSF</sequence>
<comment type="caution">
    <text evidence="1">The sequence shown here is derived from an EMBL/GenBank/DDBJ whole genome shotgun (WGS) entry which is preliminary data.</text>
</comment>
<name>A0ACB8BXC7_9AGAM</name>
<dbReference type="EMBL" id="MU266331">
    <property type="protein sequence ID" value="KAH7930606.1"/>
    <property type="molecule type" value="Genomic_DNA"/>
</dbReference>
<protein>
    <submittedName>
        <fullName evidence="1">Uncharacterized protein</fullName>
    </submittedName>
</protein>
<evidence type="ECO:0000313" key="2">
    <source>
        <dbReference type="Proteomes" id="UP000790709"/>
    </source>
</evidence>
<gene>
    <name evidence="1" type="ORF">BV22DRAFT_1028326</name>
</gene>
<reference evidence="1" key="1">
    <citation type="journal article" date="2021" name="New Phytol.">
        <title>Evolutionary innovations through gain and loss of genes in the ectomycorrhizal Boletales.</title>
        <authorList>
            <person name="Wu G."/>
            <person name="Miyauchi S."/>
            <person name="Morin E."/>
            <person name="Kuo A."/>
            <person name="Drula E."/>
            <person name="Varga T."/>
            <person name="Kohler A."/>
            <person name="Feng B."/>
            <person name="Cao Y."/>
            <person name="Lipzen A."/>
            <person name="Daum C."/>
            <person name="Hundley H."/>
            <person name="Pangilinan J."/>
            <person name="Johnson J."/>
            <person name="Barry K."/>
            <person name="LaButti K."/>
            <person name="Ng V."/>
            <person name="Ahrendt S."/>
            <person name="Min B."/>
            <person name="Choi I.G."/>
            <person name="Park H."/>
            <person name="Plett J.M."/>
            <person name="Magnuson J."/>
            <person name="Spatafora J.W."/>
            <person name="Nagy L.G."/>
            <person name="Henrissat B."/>
            <person name="Grigoriev I.V."/>
            <person name="Yang Z.L."/>
            <person name="Xu J."/>
            <person name="Martin F.M."/>
        </authorList>
    </citation>
    <scope>NUCLEOTIDE SEQUENCE</scope>
    <source>
        <strain evidence="1">KUC20120723A-06</strain>
    </source>
</reference>